<name>A0A2P2R591_RHIMU</name>
<organism evidence="1">
    <name type="scientific">Rhizophora mucronata</name>
    <name type="common">Asiatic mangrove</name>
    <dbReference type="NCBI Taxonomy" id="61149"/>
    <lineage>
        <taxon>Eukaryota</taxon>
        <taxon>Viridiplantae</taxon>
        <taxon>Streptophyta</taxon>
        <taxon>Embryophyta</taxon>
        <taxon>Tracheophyta</taxon>
        <taxon>Spermatophyta</taxon>
        <taxon>Magnoliopsida</taxon>
        <taxon>eudicotyledons</taxon>
        <taxon>Gunneridae</taxon>
        <taxon>Pentapetalae</taxon>
        <taxon>rosids</taxon>
        <taxon>fabids</taxon>
        <taxon>Malpighiales</taxon>
        <taxon>Rhizophoraceae</taxon>
        <taxon>Rhizophora</taxon>
    </lineage>
</organism>
<dbReference type="EMBL" id="GGEC01093887">
    <property type="protein sequence ID" value="MBX74371.1"/>
    <property type="molecule type" value="Transcribed_RNA"/>
</dbReference>
<accession>A0A2P2R591</accession>
<protein>
    <submittedName>
        <fullName evidence="1">Uncharacterized protein</fullName>
    </submittedName>
</protein>
<evidence type="ECO:0000313" key="1">
    <source>
        <dbReference type="EMBL" id="MBX74371.1"/>
    </source>
</evidence>
<sequence>MMLQFLSIHKA</sequence>
<proteinExistence type="predicted"/>
<reference evidence="1" key="1">
    <citation type="submission" date="2018-02" db="EMBL/GenBank/DDBJ databases">
        <title>Rhizophora mucronata_Transcriptome.</title>
        <authorList>
            <person name="Meera S.P."/>
            <person name="Sreeshan A."/>
            <person name="Augustine A."/>
        </authorList>
    </citation>
    <scope>NUCLEOTIDE SEQUENCE</scope>
    <source>
        <tissue evidence="1">Leaf</tissue>
    </source>
</reference>